<evidence type="ECO:0000313" key="3">
    <source>
        <dbReference type="Proteomes" id="UP001178508"/>
    </source>
</evidence>
<protein>
    <submittedName>
        <fullName evidence="2">Uncharacterized protein</fullName>
    </submittedName>
</protein>
<organism evidence="2 3">
    <name type="scientific">Xyrichtys novacula</name>
    <name type="common">Pearly razorfish</name>
    <name type="synonym">Hemipteronotus novacula</name>
    <dbReference type="NCBI Taxonomy" id="13765"/>
    <lineage>
        <taxon>Eukaryota</taxon>
        <taxon>Metazoa</taxon>
        <taxon>Chordata</taxon>
        <taxon>Craniata</taxon>
        <taxon>Vertebrata</taxon>
        <taxon>Euteleostomi</taxon>
        <taxon>Actinopterygii</taxon>
        <taxon>Neopterygii</taxon>
        <taxon>Teleostei</taxon>
        <taxon>Neoteleostei</taxon>
        <taxon>Acanthomorphata</taxon>
        <taxon>Eupercaria</taxon>
        <taxon>Labriformes</taxon>
        <taxon>Labridae</taxon>
        <taxon>Xyrichtys</taxon>
    </lineage>
</organism>
<feature type="region of interest" description="Disordered" evidence="1">
    <location>
        <begin position="34"/>
        <end position="86"/>
    </location>
</feature>
<feature type="compositionally biased region" description="Low complexity" evidence="1">
    <location>
        <begin position="113"/>
        <end position="123"/>
    </location>
</feature>
<dbReference type="EMBL" id="OY660882">
    <property type="protein sequence ID" value="CAJ1080926.1"/>
    <property type="molecule type" value="Genomic_DNA"/>
</dbReference>
<dbReference type="AlphaFoldDB" id="A0AAV1H7C9"/>
<reference evidence="2" key="1">
    <citation type="submission" date="2023-08" db="EMBL/GenBank/DDBJ databases">
        <authorList>
            <person name="Alioto T."/>
            <person name="Alioto T."/>
            <person name="Gomez Garrido J."/>
        </authorList>
    </citation>
    <scope>NUCLEOTIDE SEQUENCE</scope>
</reference>
<feature type="compositionally biased region" description="Basic and acidic residues" evidence="1">
    <location>
        <begin position="75"/>
        <end position="86"/>
    </location>
</feature>
<accession>A0AAV1H7C9</accession>
<keyword evidence="3" id="KW-1185">Reference proteome</keyword>
<feature type="region of interest" description="Disordered" evidence="1">
    <location>
        <begin position="109"/>
        <end position="151"/>
    </location>
</feature>
<evidence type="ECO:0000256" key="1">
    <source>
        <dbReference type="SAM" id="MobiDB-lite"/>
    </source>
</evidence>
<evidence type="ECO:0000313" key="2">
    <source>
        <dbReference type="EMBL" id="CAJ1080926.1"/>
    </source>
</evidence>
<gene>
    <name evidence="2" type="ORF">XNOV1_A007141</name>
</gene>
<sequence>MQTEDFLEHTGTGFEHHSASHAAVPALLQHGPVFGPDVSRHRPAACLPAVSQPTDDDDDDGDGRSSGLPVNPIRLRKEEEEFRSTESEISIGIISNTFEWGQLSRLAPEEMLRSSGSSSSRARGSGGLCRSGRGVPQFGRAPARAPTVEAI</sequence>
<proteinExistence type="predicted"/>
<name>A0AAV1H7C9_XYRNO</name>
<dbReference type="Proteomes" id="UP001178508">
    <property type="component" value="Chromosome 19"/>
</dbReference>